<accession>A0A9W6CZJ6</accession>
<evidence type="ECO:0000256" key="1">
    <source>
        <dbReference type="SAM" id="Phobius"/>
    </source>
</evidence>
<dbReference type="InterPro" id="IPR033456">
    <property type="entry name" value="DUF5132"/>
</dbReference>
<keyword evidence="1" id="KW-0472">Membrane</keyword>
<comment type="caution">
    <text evidence="2">The sequence shown here is derived from an EMBL/GenBank/DDBJ whole genome shotgun (WGS) entry which is preliminary data.</text>
</comment>
<name>A0A9W6CZJ6_9BACT</name>
<dbReference type="Pfam" id="PF17195">
    <property type="entry name" value="DUF5132"/>
    <property type="match status" value="1"/>
</dbReference>
<dbReference type="RefSeq" id="WP_281794061.1">
    <property type="nucleotide sequence ID" value="NZ_BSDR01000001.1"/>
</dbReference>
<proteinExistence type="predicted"/>
<feature type="transmembrane region" description="Helical" evidence="1">
    <location>
        <begin position="12"/>
        <end position="35"/>
    </location>
</feature>
<gene>
    <name evidence="2" type="ORF">DAMNIGENAA_20990</name>
</gene>
<evidence type="ECO:0000313" key="2">
    <source>
        <dbReference type="EMBL" id="GLI34666.1"/>
    </source>
</evidence>
<keyword evidence="3" id="KW-1185">Reference proteome</keyword>
<dbReference type="EMBL" id="BSDR01000001">
    <property type="protein sequence ID" value="GLI34666.1"/>
    <property type="molecule type" value="Genomic_DNA"/>
</dbReference>
<keyword evidence="1" id="KW-0812">Transmembrane</keyword>
<organism evidence="2 3">
    <name type="scientific">Desulforhabdus amnigena</name>
    <dbReference type="NCBI Taxonomy" id="40218"/>
    <lineage>
        <taxon>Bacteria</taxon>
        <taxon>Pseudomonadati</taxon>
        <taxon>Thermodesulfobacteriota</taxon>
        <taxon>Syntrophobacteria</taxon>
        <taxon>Syntrophobacterales</taxon>
        <taxon>Syntrophobacteraceae</taxon>
        <taxon>Desulforhabdus</taxon>
    </lineage>
</organism>
<protein>
    <recommendedName>
        <fullName evidence="4">DUF5132 domain-containing protein</fullName>
    </recommendedName>
</protein>
<reference evidence="2" key="1">
    <citation type="submission" date="2022-12" db="EMBL/GenBank/DDBJ databases">
        <title>Reference genome sequencing for broad-spectrum identification of bacterial and archaeal isolates by mass spectrometry.</title>
        <authorList>
            <person name="Sekiguchi Y."/>
            <person name="Tourlousse D.M."/>
        </authorList>
    </citation>
    <scope>NUCLEOTIDE SEQUENCE</scope>
    <source>
        <strain evidence="2">ASRB1</strain>
    </source>
</reference>
<dbReference type="AlphaFoldDB" id="A0A9W6CZJ6"/>
<sequence>MALFDNGLKMGTGIAVGIGALILAPVVLPVVGSVVKPLLKATIKGGIILFEKGREAIAETAEVLEDIAAEAKAELIKEQTAEASTPSGE</sequence>
<keyword evidence="1" id="KW-1133">Transmembrane helix</keyword>
<evidence type="ECO:0008006" key="4">
    <source>
        <dbReference type="Google" id="ProtNLM"/>
    </source>
</evidence>
<evidence type="ECO:0000313" key="3">
    <source>
        <dbReference type="Proteomes" id="UP001144372"/>
    </source>
</evidence>
<dbReference type="Proteomes" id="UP001144372">
    <property type="component" value="Unassembled WGS sequence"/>
</dbReference>